<dbReference type="STRING" id="236814.IX39_08040"/>
<dbReference type="PRINTS" id="PR00080">
    <property type="entry name" value="SDRFAMILY"/>
</dbReference>
<dbReference type="SUPFAM" id="SSF51735">
    <property type="entry name" value="NAD(P)-binding Rossmann-fold domains"/>
    <property type="match status" value="1"/>
</dbReference>
<evidence type="ECO:0008006" key="4">
    <source>
        <dbReference type="Google" id="ProtNLM"/>
    </source>
</evidence>
<accession>A0A085Z814</accession>
<keyword evidence="3" id="KW-1185">Reference proteome</keyword>
<dbReference type="Gene3D" id="3.40.50.720">
    <property type="entry name" value="NAD(P)-binding Rossmann-like Domain"/>
    <property type="match status" value="1"/>
</dbReference>
<evidence type="ECO:0000313" key="2">
    <source>
        <dbReference type="EMBL" id="KFF00578.1"/>
    </source>
</evidence>
<dbReference type="PANTHER" id="PTHR42879:SF2">
    <property type="entry name" value="3-OXOACYL-[ACYL-CARRIER-PROTEIN] REDUCTASE FABG"/>
    <property type="match status" value="1"/>
</dbReference>
<dbReference type="EMBL" id="JPRP01000001">
    <property type="protein sequence ID" value="KFF00578.1"/>
    <property type="molecule type" value="Genomic_DNA"/>
</dbReference>
<dbReference type="PANTHER" id="PTHR42879">
    <property type="entry name" value="3-OXOACYL-(ACYL-CARRIER-PROTEIN) REDUCTASE"/>
    <property type="match status" value="1"/>
</dbReference>
<dbReference type="eggNOG" id="COG1028">
    <property type="taxonomic scope" value="Bacteria"/>
</dbReference>
<dbReference type="InterPro" id="IPR002347">
    <property type="entry name" value="SDR_fam"/>
</dbReference>
<dbReference type="FunFam" id="3.40.50.720:FF:000084">
    <property type="entry name" value="Short-chain dehydrogenase reductase"/>
    <property type="match status" value="1"/>
</dbReference>
<organism evidence="2 3">
    <name type="scientific">Chryseobacterium formosense</name>
    <dbReference type="NCBI Taxonomy" id="236814"/>
    <lineage>
        <taxon>Bacteria</taxon>
        <taxon>Pseudomonadati</taxon>
        <taxon>Bacteroidota</taxon>
        <taxon>Flavobacteriia</taxon>
        <taxon>Flavobacteriales</taxon>
        <taxon>Weeksellaceae</taxon>
        <taxon>Chryseobacterium group</taxon>
        <taxon>Chryseobacterium</taxon>
    </lineage>
</organism>
<dbReference type="PRINTS" id="PR00081">
    <property type="entry name" value="GDHRDH"/>
</dbReference>
<comment type="similarity">
    <text evidence="1">Belongs to the short-chain dehydrogenases/reductases (SDR) family.</text>
</comment>
<reference evidence="2 3" key="1">
    <citation type="submission" date="2014-07" db="EMBL/GenBank/DDBJ databases">
        <title>Genome of Chryseobacterium formosense LMG 24722.</title>
        <authorList>
            <person name="Pipes S.E."/>
            <person name="Stropko S.J."/>
            <person name="Newman J.D."/>
        </authorList>
    </citation>
    <scope>NUCLEOTIDE SEQUENCE [LARGE SCALE GENOMIC DNA]</scope>
    <source>
        <strain evidence="2 3">LMG 24722</strain>
    </source>
</reference>
<proteinExistence type="inferred from homology"/>
<dbReference type="InterPro" id="IPR050259">
    <property type="entry name" value="SDR"/>
</dbReference>
<sequence>MTQQKVALVTGGNRGIGKEIVKKLIEKDNAVIFTYRSNAKEAEDLIAEFESTGIRIKALKLDVSKIEEFESFSESINLILNEWQVTGIDSLVNNAGIGFFVPFEEATAAQFDEMLNVHFKGPFFLTQKLLSSINDNASIVNISSTATRVALPGFSVYAAMKSAMETISLYQSKELGARKIRSNSILPGPVATDFSGGAVRDIEDINSRIAQQHALGRVGLPKDIASAVAFLCSEDSAWIDGQAIEVSGGYM</sequence>
<evidence type="ECO:0000313" key="3">
    <source>
        <dbReference type="Proteomes" id="UP000028713"/>
    </source>
</evidence>
<comment type="caution">
    <text evidence="2">The sequence shown here is derived from an EMBL/GenBank/DDBJ whole genome shotgun (WGS) entry which is preliminary data.</text>
</comment>
<dbReference type="AlphaFoldDB" id="A0A085Z814"/>
<evidence type="ECO:0000256" key="1">
    <source>
        <dbReference type="ARBA" id="ARBA00006484"/>
    </source>
</evidence>
<dbReference type="Proteomes" id="UP000028713">
    <property type="component" value="Unassembled WGS sequence"/>
</dbReference>
<dbReference type="InterPro" id="IPR036291">
    <property type="entry name" value="NAD(P)-bd_dom_sf"/>
</dbReference>
<name>A0A085Z814_9FLAO</name>
<dbReference type="OrthoDB" id="9803333at2"/>
<dbReference type="RefSeq" id="WP_034674969.1">
    <property type="nucleotide sequence ID" value="NZ_FPAP01000001.1"/>
</dbReference>
<dbReference type="Pfam" id="PF13561">
    <property type="entry name" value="adh_short_C2"/>
    <property type="match status" value="1"/>
</dbReference>
<gene>
    <name evidence="2" type="ORF">IX39_08040</name>
</gene>
<protein>
    <recommendedName>
        <fullName evidence="4">Short-chain dehydrogenase</fullName>
    </recommendedName>
</protein>